<organism evidence="2 3">
    <name type="scientific">Aulographum hederae CBS 113979</name>
    <dbReference type="NCBI Taxonomy" id="1176131"/>
    <lineage>
        <taxon>Eukaryota</taxon>
        <taxon>Fungi</taxon>
        <taxon>Dikarya</taxon>
        <taxon>Ascomycota</taxon>
        <taxon>Pezizomycotina</taxon>
        <taxon>Dothideomycetes</taxon>
        <taxon>Pleosporomycetidae</taxon>
        <taxon>Aulographales</taxon>
        <taxon>Aulographaceae</taxon>
    </lineage>
</organism>
<protein>
    <submittedName>
        <fullName evidence="2">Uncharacterized protein</fullName>
    </submittedName>
</protein>
<evidence type="ECO:0000313" key="3">
    <source>
        <dbReference type="Proteomes" id="UP000800041"/>
    </source>
</evidence>
<evidence type="ECO:0000313" key="2">
    <source>
        <dbReference type="EMBL" id="KAF1988473.1"/>
    </source>
</evidence>
<sequence length="75" mass="8717">MAFLFFLCDLDEALSVHRTICTPPQSGFTSLHRARALHQSVKEPPQMMQHPEEAQWRRASGWLQVLRTNLNLCRL</sequence>
<feature type="chain" id="PRO_5026020685" evidence="1">
    <location>
        <begin position="16"/>
        <end position="75"/>
    </location>
</feature>
<feature type="signal peptide" evidence="1">
    <location>
        <begin position="1"/>
        <end position="15"/>
    </location>
</feature>
<reference evidence="2" key="1">
    <citation type="journal article" date="2020" name="Stud. Mycol.">
        <title>101 Dothideomycetes genomes: a test case for predicting lifestyles and emergence of pathogens.</title>
        <authorList>
            <person name="Haridas S."/>
            <person name="Albert R."/>
            <person name="Binder M."/>
            <person name="Bloem J."/>
            <person name="Labutti K."/>
            <person name="Salamov A."/>
            <person name="Andreopoulos B."/>
            <person name="Baker S."/>
            <person name="Barry K."/>
            <person name="Bills G."/>
            <person name="Bluhm B."/>
            <person name="Cannon C."/>
            <person name="Castanera R."/>
            <person name="Culley D."/>
            <person name="Daum C."/>
            <person name="Ezra D."/>
            <person name="Gonzalez J."/>
            <person name="Henrissat B."/>
            <person name="Kuo A."/>
            <person name="Liang C."/>
            <person name="Lipzen A."/>
            <person name="Lutzoni F."/>
            <person name="Magnuson J."/>
            <person name="Mondo S."/>
            <person name="Nolan M."/>
            <person name="Ohm R."/>
            <person name="Pangilinan J."/>
            <person name="Park H.-J."/>
            <person name="Ramirez L."/>
            <person name="Alfaro M."/>
            <person name="Sun H."/>
            <person name="Tritt A."/>
            <person name="Yoshinaga Y."/>
            <person name="Zwiers L.-H."/>
            <person name="Turgeon B."/>
            <person name="Goodwin S."/>
            <person name="Spatafora J."/>
            <person name="Crous P."/>
            <person name="Grigoriev I."/>
        </authorList>
    </citation>
    <scope>NUCLEOTIDE SEQUENCE</scope>
    <source>
        <strain evidence="2">CBS 113979</strain>
    </source>
</reference>
<keyword evidence="3" id="KW-1185">Reference proteome</keyword>
<dbReference type="EMBL" id="ML977148">
    <property type="protein sequence ID" value="KAF1988473.1"/>
    <property type="molecule type" value="Genomic_DNA"/>
</dbReference>
<name>A0A6G1H5H3_9PEZI</name>
<keyword evidence="1" id="KW-0732">Signal</keyword>
<accession>A0A6G1H5H3</accession>
<dbReference type="Proteomes" id="UP000800041">
    <property type="component" value="Unassembled WGS sequence"/>
</dbReference>
<gene>
    <name evidence="2" type="ORF">K402DRAFT_24645</name>
</gene>
<evidence type="ECO:0000256" key="1">
    <source>
        <dbReference type="SAM" id="SignalP"/>
    </source>
</evidence>
<proteinExistence type="predicted"/>
<dbReference type="AlphaFoldDB" id="A0A6G1H5H3"/>